<sequence length="97" mass="10328">MEYSTGSLGQGGAQEQAVAICFVGALGQPFVEFARERASRLALRGVIEQRCDTVVASLEGPEALIDAFEITCSLGPIACRVDFWSRTETSTGSNVRA</sequence>
<gene>
    <name evidence="1" type="ORF">KEU06_26335</name>
</gene>
<dbReference type="SUPFAM" id="SSF54975">
    <property type="entry name" value="Acylphosphatase/BLUF domain-like"/>
    <property type="match status" value="1"/>
</dbReference>
<reference evidence="1" key="1">
    <citation type="submission" date="2021-04" db="EMBL/GenBank/DDBJ databases">
        <title>Pseudaminobacter soli sp. nov., isolated from paddy soil contaminated by heavy metals.</title>
        <authorList>
            <person name="Zhang K."/>
        </authorList>
    </citation>
    <scope>NUCLEOTIDE SEQUENCE</scope>
    <source>
        <strain evidence="1">19-2017</strain>
    </source>
</reference>
<comment type="caution">
    <text evidence="1">The sequence shown here is derived from an EMBL/GenBank/DDBJ whole genome shotgun (WGS) entry which is preliminary data.</text>
</comment>
<proteinExistence type="predicted"/>
<dbReference type="AlphaFoldDB" id="A0A942E727"/>
<evidence type="ECO:0000313" key="2">
    <source>
        <dbReference type="Proteomes" id="UP000680348"/>
    </source>
</evidence>
<dbReference type="InterPro" id="IPR036046">
    <property type="entry name" value="Acylphosphatase-like_dom_sf"/>
</dbReference>
<evidence type="ECO:0008006" key="3">
    <source>
        <dbReference type="Google" id="ProtNLM"/>
    </source>
</evidence>
<dbReference type="RefSeq" id="WP_188257671.1">
    <property type="nucleotide sequence ID" value="NZ_JABVCF010000019.1"/>
</dbReference>
<accession>A0A942E727</accession>
<organism evidence="1 2">
    <name type="scientific">Pseudaminobacter soli</name>
    <name type="common">ex Zhang et al. 2022</name>
    <dbReference type="NCBI Taxonomy" id="2831468"/>
    <lineage>
        <taxon>Bacteria</taxon>
        <taxon>Pseudomonadati</taxon>
        <taxon>Pseudomonadota</taxon>
        <taxon>Alphaproteobacteria</taxon>
        <taxon>Hyphomicrobiales</taxon>
        <taxon>Phyllobacteriaceae</taxon>
        <taxon>Pseudaminobacter</taxon>
    </lineage>
</organism>
<dbReference type="EMBL" id="JAGWCR010000019">
    <property type="protein sequence ID" value="MBS3652121.1"/>
    <property type="molecule type" value="Genomic_DNA"/>
</dbReference>
<name>A0A942E727_9HYPH</name>
<keyword evidence="2" id="KW-1185">Reference proteome</keyword>
<evidence type="ECO:0000313" key="1">
    <source>
        <dbReference type="EMBL" id="MBS3652121.1"/>
    </source>
</evidence>
<dbReference type="Proteomes" id="UP000680348">
    <property type="component" value="Unassembled WGS sequence"/>
</dbReference>
<protein>
    <recommendedName>
        <fullName evidence="3">Acylphosphatase-like domain-containing protein</fullName>
    </recommendedName>
</protein>